<dbReference type="Proteomes" id="UP000299102">
    <property type="component" value="Unassembled WGS sequence"/>
</dbReference>
<feature type="compositionally biased region" description="Basic residues" evidence="1">
    <location>
        <begin position="149"/>
        <end position="167"/>
    </location>
</feature>
<evidence type="ECO:0000313" key="2">
    <source>
        <dbReference type="EMBL" id="GBP49644.1"/>
    </source>
</evidence>
<reference evidence="2 3" key="1">
    <citation type="journal article" date="2019" name="Commun. Biol.">
        <title>The bagworm genome reveals a unique fibroin gene that provides high tensile strength.</title>
        <authorList>
            <person name="Kono N."/>
            <person name="Nakamura H."/>
            <person name="Ohtoshi R."/>
            <person name="Tomita M."/>
            <person name="Numata K."/>
            <person name="Arakawa K."/>
        </authorList>
    </citation>
    <scope>NUCLEOTIDE SEQUENCE [LARGE SCALE GENOMIC DNA]</scope>
</reference>
<organism evidence="2 3">
    <name type="scientific">Eumeta variegata</name>
    <name type="common">Bagworm moth</name>
    <name type="synonym">Eumeta japonica</name>
    <dbReference type="NCBI Taxonomy" id="151549"/>
    <lineage>
        <taxon>Eukaryota</taxon>
        <taxon>Metazoa</taxon>
        <taxon>Ecdysozoa</taxon>
        <taxon>Arthropoda</taxon>
        <taxon>Hexapoda</taxon>
        <taxon>Insecta</taxon>
        <taxon>Pterygota</taxon>
        <taxon>Neoptera</taxon>
        <taxon>Endopterygota</taxon>
        <taxon>Lepidoptera</taxon>
        <taxon>Glossata</taxon>
        <taxon>Ditrysia</taxon>
        <taxon>Tineoidea</taxon>
        <taxon>Psychidae</taxon>
        <taxon>Oiketicinae</taxon>
        <taxon>Eumeta</taxon>
    </lineage>
</organism>
<keyword evidence="3" id="KW-1185">Reference proteome</keyword>
<proteinExistence type="predicted"/>
<sequence>MWQSHALANLAATRKPTCSTGKIAYFHRSEVIAYIVTFRAVNESSGGPLPSNRYPIPSQNVYNALITLLRLPSSNSEPEAELIRSPKLRNSISSIENESSTTPQPARKAQLSLIASHTRGRKPVPDGIPPKKDDINLGYPQKNEDEARRAKKKLMAGAQRKKKEKGS</sequence>
<evidence type="ECO:0000256" key="1">
    <source>
        <dbReference type="SAM" id="MobiDB-lite"/>
    </source>
</evidence>
<gene>
    <name evidence="2" type="ORF">EVAR_37426_1</name>
</gene>
<feature type="region of interest" description="Disordered" evidence="1">
    <location>
        <begin position="74"/>
        <end position="167"/>
    </location>
</feature>
<name>A0A4C1WHP4_EUMVA</name>
<protein>
    <submittedName>
        <fullName evidence="2">Uncharacterized protein</fullName>
    </submittedName>
</protein>
<dbReference type="EMBL" id="BGZK01000549">
    <property type="protein sequence ID" value="GBP49644.1"/>
    <property type="molecule type" value="Genomic_DNA"/>
</dbReference>
<evidence type="ECO:0000313" key="3">
    <source>
        <dbReference type="Proteomes" id="UP000299102"/>
    </source>
</evidence>
<feature type="compositionally biased region" description="Low complexity" evidence="1">
    <location>
        <begin position="90"/>
        <end position="102"/>
    </location>
</feature>
<dbReference type="AlphaFoldDB" id="A0A4C1WHP4"/>
<accession>A0A4C1WHP4</accession>
<comment type="caution">
    <text evidence="2">The sequence shown here is derived from an EMBL/GenBank/DDBJ whole genome shotgun (WGS) entry which is preliminary data.</text>
</comment>